<gene>
    <name evidence="9" type="primary">atp8</name>
    <name evidence="9" type="ORF">Geli.vagu.mt.30</name>
</gene>
<keyword evidence="3 7" id="KW-1133">Transmembrane helix</keyword>
<evidence type="ECO:0000259" key="8">
    <source>
        <dbReference type="Pfam" id="PF02326"/>
    </source>
</evidence>
<reference evidence="9" key="1">
    <citation type="journal article" date="2014" name="Mitochondrial DNA">
        <title>Complete mitochondrial genome of the agarophyte red alga Gelidium vagum (Gelidiales).</title>
        <authorList>
            <person name="Yang E.C."/>
            <person name="Kim K.M."/>
            <person name="Boo G.H."/>
            <person name="Lee J.H."/>
            <person name="Boo S.M."/>
            <person name="Yoon H.S."/>
        </authorList>
    </citation>
    <scope>NUCLEOTIDE SEQUENCE</scope>
</reference>
<evidence type="ECO:0000256" key="3">
    <source>
        <dbReference type="ARBA" id="ARBA00022989"/>
    </source>
</evidence>
<dbReference type="InterPro" id="IPR003319">
    <property type="entry name" value="YMF19-like_N"/>
</dbReference>
<dbReference type="AlphaFoldDB" id="V5JGB2"/>
<feature type="domain" description="ATP synthase YMF19-like N-terminal" evidence="8">
    <location>
        <begin position="2"/>
        <end position="69"/>
    </location>
</feature>
<dbReference type="EMBL" id="KC875854">
    <property type="protein sequence ID" value="AGO19326.1"/>
    <property type="molecule type" value="Genomic_DNA"/>
</dbReference>
<dbReference type="RefSeq" id="YP_008963212.1">
    <property type="nucleotide sequence ID" value="NC_023077.1"/>
</dbReference>
<protein>
    <submittedName>
        <fullName evidence="9">ATP synthase F0 subunit 8</fullName>
    </submittedName>
</protein>
<comment type="subcellular location">
    <subcellularLocation>
        <location evidence="1">Mitochondrion membrane</location>
    </subcellularLocation>
</comment>
<dbReference type="Pfam" id="PF02326">
    <property type="entry name" value="YMF19"/>
    <property type="match status" value="1"/>
</dbReference>
<evidence type="ECO:0000256" key="5">
    <source>
        <dbReference type="ARBA" id="ARBA00023136"/>
    </source>
</evidence>
<keyword evidence="5 7" id="KW-0472">Membrane</keyword>
<evidence type="ECO:0000256" key="1">
    <source>
        <dbReference type="ARBA" id="ARBA00004325"/>
    </source>
</evidence>
<organism evidence="9">
    <name type="scientific">Gelidium vagum</name>
    <name type="common">Red alga</name>
    <dbReference type="NCBI Taxonomy" id="35171"/>
    <lineage>
        <taxon>Eukaryota</taxon>
        <taxon>Rhodophyta</taxon>
        <taxon>Florideophyceae</taxon>
        <taxon>Rhodymeniophycidae</taxon>
        <taxon>Gelidiales</taxon>
        <taxon>Gelidiaceae</taxon>
        <taxon>Gelidium</taxon>
    </lineage>
</organism>
<evidence type="ECO:0000313" key="9">
    <source>
        <dbReference type="EMBL" id="AGO19326.1"/>
    </source>
</evidence>
<sequence>MPQLDRIIISPQVFWLFIVFSTFYIVSTHFFLPKFLKALKSRKGIIKTNEMEVLLLTKKSIANQTELKSLLLTHLNELKEIFSKSSILSISNTKNLNTKEIDELIGLIIKNSTLFCNYQILNSISINVRSVYSK</sequence>
<evidence type="ECO:0000256" key="7">
    <source>
        <dbReference type="SAM" id="Phobius"/>
    </source>
</evidence>
<evidence type="ECO:0000256" key="2">
    <source>
        <dbReference type="ARBA" id="ARBA00022692"/>
    </source>
</evidence>
<accession>V5JGB2</accession>
<keyword evidence="6" id="KW-0066">ATP synthesis</keyword>
<keyword evidence="2 7" id="KW-0812">Transmembrane</keyword>
<feature type="transmembrane region" description="Helical" evidence="7">
    <location>
        <begin position="12"/>
        <end position="32"/>
    </location>
</feature>
<dbReference type="GO" id="GO:0006754">
    <property type="term" value="P:ATP biosynthetic process"/>
    <property type="evidence" value="ECO:0007669"/>
    <property type="project" value="UniProtKB-KW"/>
</dbReference>
<geneLocation type="mitochondrion" evidence="9"/>
<keyword evidence="4 9" id="KW-0496">Mitochondrion</keyword>
<name>V5JGB2_GELVA</name>
<dbReference type="GeneID" id="18056281"/>
<dbReference type="GO" id="GO:0031966">
    <property type="term" value="C:mitochondrial membrane"/>
    <property type="evidence" value="ECO:0007669"/>
    <property type="project" value="UniProtKB-SubCell"/>
</dbReference>
<evidence type="ECO:0000256" key="6">
    <source>
        <dbReference type="ARBA" id="ARBA00023310"/>
    </source>
</evidence>
<evidence type="ECO:0000256" key="4">
    <source>
        <dbReference type="ARBA" id="ARBA00023128"/>
    </source>
</evidence>
<proteinExistence type="predicted"/>